<name>A0AAU9D8H8_9LACO</name>
<dbReference type="RefSeq" id="WP_317636561.1">
    <property type="nucleotide sequence ID" value="NZ_AP026802.1"/>
</dbReference>
<feature type="transmembrane region" description="Helical" evidence="1">
    <location>
        <begin position="29"/>
        <end position="51"/>
    </location>
</feature>
<accession>A0AAU9D8H8</accession>
<sequence>MKKNKIYTNSRCEPHHLTRTKNTKHHLSLAFYLPLIAISVLILATGCLYVYGKFYYSRDSQLKEMAKQITSKNPEEIAQVAVDSNKRPLPVEELKPLSELYLSSDKERLVMKEKVEHATNSGNVQVIEVGKILGLYPRYRVLLKPIPMTVKTNLKNVTVFVNGDTIEYFGNQGKIVQNRLPGKYTINCVGLAGGTKQKLSKTLLLSPVPEKNLISFNVTTKPKNPLKNRNLVDLEPSENIKDEKEPAHESNSLIEQVKEWFKNPI</sequence>
<organism evidence="2 3">
    <name type="scientific">Xylocopilactobacillus apicola</name>
    <dbReference type="NCBI Taxonomy" id="2932184"/>
    <lineage>
        <taxon>Bacteria</taxon>
        <taxon>Bacillati</taxon>
        <taxon>Bacillota</taxon>
        <taxon>Bacilli</taxon>
        <taxon>Lactobacillales</taxon>
        <taxon>Lactobacillaceae</taxon>
        <taxon>Xylocopilactobacillus</taxon>
    </lineage>
</organism>
<gene>
    <name evidence="2" type="ORF">XA3_11320</name>
</gene>
<dbReference type="PANTHER" id="PTHR40038">
    <property type="entry name" value="MEMBRANE-ASSOCIATED PROTEIN TCAA"/>
    <property type="match status" value="1"/>
</dbReference>
<evidence type="ECO:0000313" key="2">
    <source>
        <dbReference type="EMBL" id="BDR58691.1"/>
    </source>
</evidence>
<dbReference type="PANTHER" id="PTHR40038:SF1">
    <property type="entry name" value="MEMBRANE-ASSOCIATED PROTEIN TCAA"/>
    <property type="match status" value="1"/>
</dbReference>
<proteinExistence type="predicted"/>
<keyword evidence="3" id="KW-1185">Reference proteome</keyword>
<dbReference type="Proteomes" id="UP001321861">
    <property type="component" value="Chromosome"/>
</dbReference>
<keyword evidence="1" id="KW-0812">Transmembrane</keyword>
<dbReference type="EMBL" id="AP026802">
    <property type="protein sequence ID" value="BDR58691.1"/>
    <property type="molecule type" value="Genomic_DNA"/>
</dbReference>
<evidence type="ECO:0000256" key="1">
    <source>
        <dbReference type="SAM" id="Phobius"/>
    </source>
</evidence>
<reference evidence="2 3" key="1">
    <citation type="journal article" date="2023" name="Microbiol. Spectr.">
        <title>Symbiosis of Carpenter Bees with Uncharacterized Lactic Acid Bacteria Showing NAD Auxotrophy.</title>
        <authorList>
            <person name="Kawasaki S."/>
            <person name="Ozawa K."/>
            <person name="Mori T."/>
            <person name="Yamamoto A."/>
            <person name="Ito M."/>
            <person name="Ohkuma M."/>
            <person name="Sakamoto M."/>
            <person name="Matsutani M."/>
        </authorList>
    </citation>
    <scope>NUCLEOTIDE SEQUENCE [LARGE SCALE GENOMIC DNA]</scope>
    <source>
        <strain evidence="2 3">XA3</strain>
    </source>
</reference>
<protein>
    <submittedName>
        <fullName evidence="2">Uncharacterized protein</fullName>
    </submittedName>
</protein>
<dbReference type="AlphaFoldDB" id="A0AAU9D8H8"/>
<keyword evidence="1" id="KW-0472">Membrane</keyword>
<evidence type="ECO:0000313" key="3">
    <source>
        <dbReference type="Proteomes" id="UP001321861"/>
    </source>
</evidence>
<dbReference type="KEGG" id="xap:XA3_11320"/>
<keyword evidence="1" id="KW-1133">Transmembrane helix</keyword>